<protein>
    <submittedName>
        <fullName evidence="2">Uncharacterized protein</fullName>
    </submittedName>
</protein>
<feature type="compositionally biased region" description="Basic and acidic residues" evidence="1">
    <location>
        <begin position="35"/>
        <end position="47"/>
    </location>
</feature>
<gene>
    <name evidence="2" type="ORF">GpartN1_g4418.t1</name>
</gene>
<reference evidence="2" key="2">
    <citation type="submission" date="2022-01" db="EMBL/GenBank/DDBJ databases">
        <authorList>
            <person name="Hirooka S."/>
            <person name="Miyagishima S.Y."/>
        </authorList>
    </citation>
    <scope>NUCLEOTIDE SEQUENCE</scope>
    <source>
        <strain evidence="2">NBRC 102759</strain>
    </source>
</reference>
<feature type="compositionally biased region" description="Basic and acidic residues" evidence="1">
    <location>
        <begin position="89"/>
        <end position="100"/>
    </location>
</feature>
<dbReference type="OrthoDB" id="10458282at2759"/>
<dbReference type="AlphaFoldDB" id="A0A9C7PZZ9"/>
<evidence type="ECO:0000313" key="2">
    <source>
        <dbReference type="EMBL" id="GJQ12627.1"/>
    </source>
</evidence>
<sequence length="168" mass="18786">MSHKNRNKPIGGKGGVFFDRPVPKFLQPYVQSPTERVDIETKRERQVDQVNAQEEIANLRKQGFHVESEPFCSQTTSSSLTTDQQSSDPGKESEKKKESSDSSVLLDSRKPTPLTSRGRNQAIAGLGIKKRNMTAPKSVFQKDNKKLSVRGGPKAVDRQLLSFQEQDD</sequence>
<keyword evidence="3" id="KW-1185">Reference proteome</keyword>
<dbReference type="EMBL" id="BQMJ01000035">
    <property type="protein sequence ID" value="GJQ12627.1"/>
    <property type="molecule type" value="Genomic_DNA"/>
</dbReference>
<comment type="caution">
    <text evidence="2">The sequence shown here is derived from an EMBL/GenBank/DDBJ whole genome shotgun (WGS) entry which is preliminary data.</text>
</comment>
<organism evidence="2 3">
    <name type="scientific">Galdieria partita</name>
    <dbReference type="NCBI Taxonomy" id="83374"/>
    <lineage>
        <taxon>Eukaryota</taxon>
        <taxon>Rhodophyta</taxon>
        <taxon>Bangiophyceae</taxon>
        <taxon>Galdieriales</taxon>
        <taxon>Galdieriaceae</taxon>
        <taxon>Galdieria</taxon>
    </lineage>
</organism>
<dbReference type="Proteomes" id="UP001061958">
    <property type="component" value="Unassembled WGS sequence"/>
</dbReference>
<name>A0A9C7PZZ9_9RHOD</name>
<reference evidence="2" key="1">
    <citation type="journal article" date="2022" name="Proc. Natl. Acad. Sci. U.S.A.">
        <title>Life cycle and functional genomics of the unicellular red alga Galdieria for elucidating algal and plant evolution and industrial use.</title>
        <authorList>
            <person name="Hirooka S."/>
            <person name="Itabashi T."/>
            <person name="Ichinose T.M."/>
            <person name="Onuma R."/>
            <person name="Fujiwara T."/>
            <person name="Yamashita S."/>
            <person name="Jong L.W."/>
            <person name="Tomita R."/>
            <person name="Iwane A.H."/>
            <person name="Miyagishima S.Y."/>
        </authorList>
    </citation>
    <scope>NUCLEOTIDE SEQUENCE</scope>
    <source>
        <strain evidence="2">NBRC 102759</strain>
    </source>
</reference>
<evidence type="ECO:0000313" key="3">
    <source>
        <dbReference type="Proteomes" id="UP001061958"/>
    </source>
</evidence>
<feature type="region of interest" description="Disordered" evidence="1">
    <location>
        <begin position="29"/>
        <end position="168"/>
    </location>
</feature>
<proteinExistence type="predicted"/>
<evidence type="ECO:0000256" key="1">
    <source>
        <dbReference type="SAM" id="MobiDB-lite"/>
    </source>
</evidence>
<feature type="region of interest" description="Disordered" evidence="1">
    <location>
        <begin position="1"/>
        <end position="20"/>
    </location>
</feature>
<feature type="compositionally biased region" description="Low complexity" evidence="1">
    <location>
        <begin position="73"/>
        <end position="88"/>
    </location>
</feature>
<accession>A0A9C7PZZ9</accession>